<accession>A0AAE1IJ23</accession>
<comment type="similarity">
    <text evidence="2">Belongs to the YIP1 family.</text>
</comment>
<evidence type="ECO:0000256" key="2">
    <source>
        <dbReference type="ARBA" id="ARBA00010596"/>
    </source>
</evidence>
<dbReference type="GO" id="GO:0016020">
    <property type="term" value="C:membrane"/>
    <property type="evidence" value="ECO:0007669"/>
    <property type="project" value="UniProtKB-SubCell"/>
</dbReference>
<evidence type="ECO:0000256" key="6">
    <source>
        <dbReference type="SAM" id="Phobius"/>
    </source>
</evidence>
<evidence type="ECO:0000256" key="3">
    <source>
        <dbReference type="ARBA" id="ARBA00022692"/>
    </source>
</evidence>
<comment type="caution">
    <text evidence="7">The sequence shown here is derived from an EMBL/GenBank/DDBJ whole genome shotgun (WGS) entry which is preliminary data.</text>
</comment>
<comment type="subcellular location">
    <subcellularLocation>
        <location evidence="1">Membrane</location>
        <topology evidence="1">Multi-pass membrane protein</topology>
    </subcellularLocation>
</comment>
<evidence type="ECO:0000313" key="7">
    <source>
        <dbReference type="EMBL" id="KAK4082882.1"/>
    </source>
</evidence>
<dbReference type="RefSeq" id="XP_062759311.1">
    <property type="nucleotide sequence ID" value="XM_062895879.1"/>
</dbReference>
<keyword evidence="5 6" id="KW-0472">Membrane</keyword>
<reference evidence="7" key="1">
    <citation type="submission" date="2023-11" db="EMBL/GenBank/DDBJ databases">
        <title>The genome sequences of three competitors of mushroom-forming fungi.</title>
        <authorList>
            <person name="Beijen E."/>
            <person name="Ohm R.A."/>
        </authorList>
    </citation>
    <scope>NUCLEOTIDE SEQUENCE</scope>
    <source>
        <strain evidence="7">CBS 100526</strain>
    </source>
</reference>
<feature type="transmembrane region" description="Helical" evidence="6">
    <location>
        <begin position="291"/>
        <end position="309"/>
    </location>
</feature>
<dbReference type="GO" id="GO:0005802">
    <property type="term" value="C:trans-Golgi network"/>
    <property type="evidence" value="ECO:0007669"/>
    <property type="project" value="TreeGrafter"/>
</dbReference>
<dbReference type="GO" id="GO:0006888">
    <property type="term" value="P:endoplasmic reticulum to Golgi vesicle-mediated transport"/>
    <property type="evidence" value="ECO:0007669"/>
    <property type="project" value="InterPro"/>
</dbReference>
<dbReference type="AlphaFoldDB" id="A0AAE1IJ23"/>
<dbReference type="EMBL" id="JAWRVG010000004">
    <property type="protein sequence ID" value="KAK4082882.1"/>
    <property type="molecule type" value="Genomic_DNA"/>
</dbReference>
<dbReference type="InterPro" id="IPR045231">
    <property type="entry name" value="Yip1/4-like"/>
</dbReference>
<proteinExistence type="inferred from homology"/>
<dbReference type="PANTHER" id="PTHR21236:SF2">
    <property type="entry name" value="PROTEIN YIPF"/>
    <property type="match status" value="1"/>
</dbReference>
<dbReference type="GeneID" id="87915784"/>
<name>A0AAE1IJ23_9HYPO</name>
<evidence type="ECO:0000256" key="5">
    <source>
        <dbReference type="ARBA" id="ARBA00023136"/>
    </source>
</evidence>
<keyword evidence="8" id="KW-1185">Reference proteome</keyword>
<keyword evidence="4 6" id="KW-1133">Transmembrane helix</keyword>
<feature type="transmembrane region" description="Helical" evidence="6">
    <location>
        <begin position="205"/>
        <end position="225"/>
    </location>
</feature>
<keyword evidence="3 6" id="KW-0812">Transmembrane</keyword>
<feature type="transmembrane region" description="Helical" evidence="6">
    <location>
        <begin position="136"/>
        <end position="153"/>
    </location>
</feature>
<organism evidence="7 8">
    <name type="scientific">Trichoderma aggressivum f. europaeum</name>
    <dbReference type="NCBI Taxonomy" id="173218"/>
    <lineage>
        <taxon>Eukaryota</taxon>
        <taxon>Fungi</taxon>
        <taxon>Dikarya</taxon>
        <taxon>Ascomycota</taxon>
        <taxon>Pezizomycotina</taxon>
        <taxon>Sordariomycetes</taxon>
        <taxon>Hypocreomycetidae</taxon>
        <taxon>Hypocreales</taxon>
        <taxon>Hypocreaceae</taxon>
        <taxon>Trichoderma</taxon>
    </lineage>
</organism>
<protein>
    <recommendedName>
        <fullName evidence="9">Protein YIP</fullName>
    </recommendedName>
</protein>
<dbReference type="PANTHER" id="PTHR21236">
    <property type="entry name" value="GOLGI MEMBRANE PROTEIN YIP1"/>
    <property type="match status" value="1"/>
</dbReference>
<dbReference type="Proteomes" id="UP001273209">
    <property type="component" value="Unassembled WGS sequence"/>
</dbReference>
<feature type="transmembrane region" description="Helical" evidence="6">
    <location>
        <begin position="160"/>
        <end position="179"/>
    </location>
</feature>
<sequence length="316" mass="33812">MSPTPIRIIASLPSPPTYATLRAPIPRMSQYYNQYGASASPSATENLQFYHGSYQATPSQAPPTSYGVPPGAGFREQSGLRTGWLAAFSAEGYDNEPSLREELGVDFGHMQAKTLAVLNPFSPIERLEHVMNDSDLAGPLLFVVLFGAFLLFSGQVHFGYVYGLALMGSTALYMILSLMTPDTPPGYPGADVAPSSLTFTQNASVLGYCFLPLVLTSLIGVAMPLDSTAGYIITTLAICWSTSRSSAIFCGECGSKQSKLTQLSLNFAKGADVLTDAVYLAVGKMRDMRGLVAYPVALFYVGFGIITIFNSRGKAQ</sequence>
<evidence type="ECO:0000256" key="1">
    <source>
        <dbReference type="ARBA" id="ARBA00004141"/>
    </source>
</evidence>
<evidence type="ECO:0000313" key="8">
    <source>
        <dbReference type="Proteomes" id="UP001273209"/>
    </source>
</evidence>
<evidence type="ECO:0000256" key="4">
    <source>
        <dbReference type="ARBA" id="ARBA00022989"/>
    </source>
</evidence>
<dbReference type="GO" id="GO:0048280">
    <property type="term" value="P:vesicle fusion with Golgi apparatus"/>
    <property type="evidence" value="ECO:0007669"/>
    <property type="project" value="TreeGrafter"/>
</dbReference>
<gene>
    <name evidence="7" type="ORF">Triagg1_1772</name>
</gene>
<evidence type="ECO:0008006" key="9">
    <source>
        <dbReference type="Google" id="ProtNLM"/>
    </source>
</evidence>